<evidence type="ECO:0000313" key="2">
    <source>
        <dbReference type="Proteomes" id="UP001499909"/>
    </source>
</evidence>
<evidence type="ECO:0008006" key="3">
    <source>
        <dbReference type="Google" id="ProtNLM"/>
    </source>
</evidence>
<evidence type="ECO:0000313" key="1">
    <source>
        <dbReference type="EMBL" id="GAA3930819.1"/>
    </source>
</evidence>
<accession>A0ABP7MUZ2</accession>
<gene>
    <name evidence="1" type="ORF">GCM10022406_15170</name>
</gene>
<reference evidence="2" key="1">
    <citation type="journal article" date="2019" name="Int. J. Syst. Evol. Microbiol.">
        <title>The Global Catalogue of Microorganisms (GCM) 10K type strain sequencing project: providing services to taxonomists for standard genome sequencing and annotation.</title>
        <authorList>
            <consortium name="The Broad Institute Genomics Platform"/>
            <consortium name="The Broad Institute Genome Sequencing Center for Infectious Disease"/>
            <person name="Wu L."/>
            <person name="Ma J."/>
        </authorList>
    </citation>
    <scope>NUCLEOTIDE SEQUENCE [LARGE SCALE GENOMIC DNA]</scope>
    <source>
        <strain evidence="2">JCM 17214</strain>
    </source>
</reference>
<organism evidence="1 2">
    <name type="scientific">Hymenobacter algoricola</name>
    <dbReference type="NCBI Taxonomy" id="486267"/>
    <lineage>
        <taxon>Bacteria</taxon>
        <taxon>Pseudomonadati</taxon>
        <taxon>Bacteroidota</taxon>
        <taxon>Cytophagia</taxon>
        <taxon>Cytophagales</taxon>
        <taxon>Hymenobacteraceae</taxon>
        <taxon>Hymenobacter</taxon>
    </lineage>
</organism>
<dbReference type="Proteomes" id="UP001499909">
    <property type="component" value="Unassembled WGS sequence"/>
</dbReference>
<sequence length="182" mass="20616">MKTLTLTILTILTLGFSTPKRETIFIGKVTTDEKNKANVLGLYIEFRVDTLVIARNIVQQDGTFKISAIADKEFDIYYRGIGVGDTYVQTIKPTDKDTVSLTFKVPKDYKKHFGKTICPKCNKHDQTVTIRYGLGSAIVIQRVDSKGDTTLTPYDNKNYYDGGCVTSEIDPKYFCKRDKIKF</sequence>
<proteinExistence type="predicted"/>
<comment type="caution">
    <text evidence="1">The sequence shown here is derived from an EMBL/GenBank/DDBJ whole genome shotgun (WGS) entry which is preliminary data.</text>
</comment>
<keyword evidence="2" id="KW-1185">Reference proteome</keyword>
<protein>
    <recommendedName>
        <fullName evidence="3">Carboxypeptidase regulatory-like domain-containing protein</fullName>
    </recommendedName>
</protein>
<dbReference type="RefSeq" id="WP_345112280.1">
    <property type="nucleotide sequence ID" value="NZ_BAABDH010000022.1"/>
</dbReference>
<dbReference type="EMBL" id="BAABDH010000022">
    <property type="protein sequence ID" value="GAA3930819.1"/>
    <property type="molecule type" value="Genomic_DNA"/>
</dbReference>
<name>A0ABP7MUZ2_9BACT</name>